<accession>A0AAV2Z2D4</accession>
<comment type="subcellular location">
    <subcellularLocation>
        <location evidence="2">Cell membrane</location>
    </subcellularLocation>
</comment>
<comment type="function">
    <text evidence="11">Glucanases play a role in cell expansion during growth, in cell-cell fusion during mating, and in spore release during sporulation. This enzyme may be involved in beta-glucan degradation. Active on laminarin and lichenan.</text>
</comment>
<dbReference type="InterPro" id="IPR050732">
    <property type="entry name" value="Beta-glucan_modifiers"/>
</dbReference>
<reference evidence="15" key="2">
    <citation type="journal article" date="2023" name="Microbiol Resour">
        <title>Decontamination and Annotation of the Draft Genome Sequence of the Oomycete Lagenidium giganteum ARSEF 373.</title>
        <authorList>
            <person name="Morgan W.R."/>
            <person name="Tartar A."/>
        </authorList>
    </citation>
    <scope>NUCLEOTIDE SEQUENCE</scope>
    <source>
        <strain evidence="15">ARSEF 373</strain>
    </source>
</reference>
<gene>
    <name evidence="15" type="ORF">N0F65_005420</name>
</gene>
<dbReference type="EC" id="3.2.1.39" evidence="3"/>
<name>A0AAV2Z2D4_9STRA</name>
<keyword evidence="9" id="KW-0961">Cell wall biogenesis/degradation</keyword>
<evidence type="ECO:0000256" key="10">
    <source>
        <dbReference type="ARBA" id="ARBA00023326"/>
    </source>
</evidence>
<evidence type="ECO:0000256" key="6">
    <source>
        <dbReference type="ARBA" id="ARBA00023136"/>
    </source>
</evidence>
<evidence type="ECO:0000256" key="11">
    <source>
        <dbReference type="ARBA" id="ARBA00037649"/>
    </source>
</evidence>
<keyword evidence="4" id="KW-1003">Cell membrane</keyword>
<evidence type="ECO:0000313" key="15">
    <source>
        <dbReference type="EMBL" id="DAZ99548.1"/>
    </source>
</evidence>
<keyword evidence="5" id="KW-0378">Hydrolase</keyword>
<sequence length="445" mass="47623">MWRRRRSKTHARRMGTTESSGSRLRLFRLPVLNFLSSKESVVFAGKATNSSLLTYHPASLLQLPQDSTSTTMIGHKYTAALALIAAMAVTTEAGALNSGVCYSPWHHGSINEEELQKDYTQIKQYFSSIRTFHARFNGVNVIDSCAKAGLRVAVGVMMKERGDVEKEIAAVCEGVSRNRGTVEAVYVGNENLKPAGEYSADELAGYITKVKACVGDVKVGTVQRMNEWLDAPGIEQVASACDVIGANIYPFFTPGDKSPFEKFQDQWKQINDKYPGGKPRVTETGWPRNGSQSPSGMKPSKGTMQTFFNEYSKWAESNPQSYYFMMYDSTSAYGGGDYETSFGIADKGGEMQITFPSGGGGYPTPTSAATVPTPTSAAPVPAPTTGAPVPAPTTGAPVPAPTTTPSSQVPQPANNGTTVPTPRPSTPKPTPAPSQPNNGGKNMCA</sequence>
<evidence type="ECO:0000256" key="9">
    <source>
        <dbReference type="ARBA" id="ARBA00023316"/>
    </source>
</evidence>
<dbReference type="GO" id="GO:0071555">
    <property type="term" value="P:cell wall organization"/>
    <property type="evidence" value="ECO:0007669"/>
    <property type="project" value="UniProtKB-KW"/>
</dbReference>
<comment type="caution">
    <text evidence="15">The sequence shown here is derived from an EMBL/GenBank/DDBJ whole genome shotgun (WGS) entry which is preliminary data.</text>
</comment>
<feature type="compositionally biased region" description="Low complexity" evidence="14">
    <location>
        <begin position="363"/>
        <end position="420"/>
    </location>
</feature>
<evidence type="ECO:0000256" key="13">
    <source>
        <dbReference type="ARBA" id="ARBA00043078"/>
    </source>
</evidence>
<dbReference type="PANTHER" id="PTHR16631:SF17">
    <property type="entry name" value="GLUCAN ENDO-1,3-BETA-GLUCOSIDASE BTGC"/>
    <property type="match status" value="1"/>
</dbReference>
<evidence type="ECO:0000256" key="12">
    <source>
        <dbReference type="ARBA" id="ARBA00042373"/>
    </source>
</evidence>
<proteinExistence type="predicted"/>
<evidence type="ECO:0000256" key="4">
    <source>
        <dbReference type="ARBA" id="ARBA00022475"/>
    </source>
</evidence>
<feature type="region of interest" description="Disordered" evidence="14">
    <location>
        <begin position="274"/>
        <end position="301"/>
    </location>
</feature>
<dbReference type="GO" id="GO:0042973">
    <property type="term" value="F:glucan endo-1,3-beta-D-glucosidase activity"/>
    <property type="evidence" value="ECO:0007669"/>
    <property type="project" value="UniProtKB-EC"/>
</dbReference>
<keyword evidence="7" id="KW-0325">Glycoprotein</keyword>
<evidence type="ECO:0000256" key="8">
    <source>
        <dbReference type="ARBA" id="ARBA00023277"/>
    </source>
</evidence>
<reference evidence="15" key="1">
    <citation type="submission" date="2022-11" db="EMBL/GenBank/DDBJ databases">
        <authorList>
            <person name="Morgan W.R."/>
            <person name="Tartar A."/>
        </authorList>
    </citation>
    <scope>NUCLEOTIDE SEQUENCE</scope>
    <source>
        <strain evidence="15">ARSEF 373</strain>
    </source>
</reference>
<keyword evidence="8" id="KW-0119">Carbohydrate metabolism</keyword>
<feature type="region of interest" description="Disordered" evidence="14">
    <location>
        <begin position="354"/>
        <end position="445"/>
    </location>
</feature>
<evidence type="ECO:0000256" key="2">
    <source>
        <dbReference type="ARBA" id="ARBA00004236"/>
    </source>
</evidence>
<dbReference type="Gene3D" id="3.20.20.80">
    <property type="entry name" value="Glycosidases"/>
    <property type="match status" value="1"/>
</dbReference>
<evidence type="ECO:0000256" key="14">
    <source>
        <dbReference type="SAM" id="MobiDB-lite"/>
    </source>
</evidence>
<comment type="catalytic activity">
    <reaction evidence="1">
        <text>Hydrolysis of (1-&gt;3)-beta-D-glucosidic linkages in (1-&gt;3)-beta-D-glucans.</text>
        <dbReference type="EC" id="3.2.1.39"/>
    </reaction>
</comment>
<evidence type="ECO:0000256" key="7">
    <source>
        <dbReference type="ARBA" id="ARBA00023180"/>
    </source>
</evidence>
<keyword evidence="10" id="KW-0624">Polysaccharide degradation</keyword>
<evidence type="ECO:0000256" key="3">
    <source>
        <dbReference type="ARBA" id="ARBA00012780"/>
    </source>
</evidence>
<dbReference type="Proteomes" id="UP001146120">
    <property type="component" value="Unassembled WGS sequence"/>
</dbReference>
<organism evidence="15 16">
    <name type="scientific">Lagenidium giganteum</name>
    <dbReference type="NCBI Taxonomy" id="4803"/>
    <lineage>
        <taxon>Eukaryota</taxon>
        <taxon>Sar</taxon>
        <taxon>Stramenopiles</taxon>
        <taxon>Oomycota</taxon>
        <taxon>Peronosporomycetes</taxon>
        <taxon>Pythiales</taxon>
        <taxon>Pythiaceae</taxon>
    </lineage>
</organism>
<dbReference type="GO" id="GO:0005886">
    <property type="term" value="C:plasma membrane"/>
    <property type="evidence" value="ECO:0007669"/>
    <property type="project" value="UniProtKB-SubCell"/>
</dbReference>
<evidence type="ECO:0000256" key="5">
    <source>
        <dbReference type="ARBA" id="ARBA00022801"/>
    </source>
</evidence>
<keyword evidence="6" id="KW-0472">Membrane</keyword>
<dbReference type="InterPro" id="IPR017853">
    <property type="entry name" value="GH"/>
</dbReference>
<dbReference type="GO" id="GO:0000272">
    <property type="term" value="P:polysaccharide catabolic process"/>
    <property type="evidence" value="ECO:0007669"/>
    <property type="project" value="UniProtKB-KW"/>
</dbReference>
<keyword evidence="16" id="KW-1185">Reference proteome</keyword>
<dbReference type="AlphaFoldDB" id="A0AAV2Z2D4"/>
<protein>
    <recommendedName>
        <fullName evidence="3">glucan endo-1,3-beta-D-glucosidase</fullName>
        <ecNumber evidence="3">3.2.1.39</ecNumber>
    </recommendedName>
    <alternativeName>
        <fullName evidence="13">Endo-1,3-beta-glucanase btgC</fullName>
    </alternativeName>
    <alternativeName>
        <fullName evidence="12">Laminarinase btgC</fullName>
    </alternativeName>
</protein>
<feature type="compositionally biased region" description="Pro residues" evidence="14">
    <location>
        <begin position="421"/>
        <end position="434"/>
    </location>
</feature>
<evidence type="ECO:0000256" key="1">
    <source>
        <dbReference type="ARBA" id="ARBA00000382"/>
    </source>
</evidence>
<dbReference type="SUPFAM" id="SSF51445">
    <property type="entry name" value="(Trans)glycosidases"/>
    <property type="match status" value="1"/>
</dbReference>
<dbReference type="EMBL" id="DAKRPA010000081">
    <property type="protein sequence ID" value="DAZ99548.1"/>
    <property type="molecule type" value="Genomic_DNA"/>
</dbReference>
<dbReference type="PANTHER" id="PTHR16631">
    <property type="entry name" value="GLUCAN 1,3-BETA-GLUCOSIDASE"/>
    <property type="match status" value="1"/>
</dbReference>
<evidence type="ECO:0000313" key="16">
    <source>
        <dbReference type="Proteomes" id="UP001146120"/>
    </source>
</evidence>
<dbReference type="PRINTS" id="PR01217">
    <property type="entry name" value="PRICHEXTENSN"/>
</dbReference>